<accession>A0A921MQ03</accession>
<dbReference type="Gene3D" id="2.60.40.10">
    <property type="entry name" value="Immunoglobulins"/>
    <property type="match status" value="1"/>
</dbReference>
<sequence length="286" mass="30916">MKSRIKNRLLLVIAICSLLAGTSCQYEEIVDIPYPESRIYLPIAVSGSISTDGIYTIDEGASTSWVSPTPGQPLKYTVERDNNAFIIPLGVYRSGTGKTIEGTANVSLALNPDTVQQLIASGTLAETELLPSEYVQQIPQGVQIQDGKNDAPFNIVIDLDFLRTDAPKKYAMGITISDTEHRVNEALNTGIVLIDTRITVPQAVFTSQLEGSSSDTFVFTNSSLYWDFFSGDNAFAWDFGDGSAVSHEINPTHQYAAAGDYEVTLTVTGVTGENVSVTNTVSVKNN</sequence>
<dbReference type="Gene3D" id="2.60.40.1740">
    <property type="entry name" value="hypothetical protein (bacova_03559)"/>
    <property type="match status" value="1"/>
</dbReference>
<dbReference type="InterPro" id="IPR013728">
    <property type="entry name" value="BT_3987-like_N"/>
</dbReference>
<organism evidence="3 4">
    <name type="scientific">Barnesiella viscericola</name>
    <dbReference type="NCBI Taxonomy" id="397865"/>
    <lineage>
        <taxon>Bacteria</taxon>
        <taxon>Pseudomonadati</taxon>
        <taxon>Bacteroidota</taxon>
        <taxon>Bacteroidia</taxon>
        <taxon>Bacteroidales</taxon>
        <taxon>Barnesiellaceae</taxon>
        <taxon>Barnesiella</taxon>
    </lineage>
</organism>
<dbReference type="Pfam" id="PF08522">
    <property type="entry name" value="BT_3987-like_N"/>
    <property type="match status" value="1"/>
</dbReference>
<dbReference type="RefSeq" id="WP_273305441.1">
    <property type="nucleotide sequence ID" value="NZ_DYUD01000011.1"/>
</dbReference>
<dbReference type="CDD" id="cd00146">
    <property type="entry name" value="PKD"/>
    <property type="match status" value="1"/>
</dbReference>
<dbReference type="EMBL" id="DYUD01000011">
    <property type="protein sequence ID" value="HJG88395.1"/>
    <property type="molecule type" value="Genomic_DNA"/>
</dbReference>
<evidence type="ECO:0000313" key="4">
    <source>
        <dbReference type="Proteomes" id="UP000757103"/>
    </source>
</evidence>
<dbReference type="SMART" id="SM00089">
    <property type="entry name" value="PKD"/>
    <property type="match status" value="1"/>
</dbReference>
<feature type="signal peptide" evidence="1">
    <location>
        <begin position="1"/>
        <end position="26"/>
    </location>
</feature>
<dbReference type="Proteomes" id="UP000757103">
    <property type="component" value="Unassembled WGS sequence"/>
</dbReference>
<dbReference type="AlphaFoldDB" id="A0A921MQ03"/>
<keyword evidence="1" id="KW-0732">Signal</keyword>
<dbReference type="InterPro" id="IPR013783">
    <property type="entry name" value="Ig-like_fold"/>
</dbReference>
<dbReference type="InterPro" id="IPR035986">
    <property type="entry name" value="PKD_dom_sf"/>
</dbReference>
<proteinExistence type="predicted"/>
<evidence type="ECO:0000313" key="3">
    <source>
        <dbReference type="EMBL" id="HJG88395.1"/>
    </source>
</evidence>
<feature type="domain" description="PKD" evidence="2">
    <location>
        <begin position="234"/>
        <end position="286"/>
    </location>
</feature>
<evidence type="ECO:0000256" key="1">
    <source>
        <dbReference type="SAM" id="SignalP"/>
    </source>
</evidence>
<comment type="caution">
    <text evidence="3">The sequence shown here is derived from an EMBL/GenBank/DDBJ whole genome shotgun (WGS) entry which is preliminary data.</text>
</comment>
<gene>
    <name evidence="3" type="ORF">K8U91_02810</name>
</gene>
<reference evidence="3" key="1">
    <citation type="journal article" date="2021" name="PeerJ">
        <title>Extensive microbial diversity within the chicken gut microbiome revealed by metagenomics and culture.</title>
        <authorList>
            <person name="Gilroy R."/>
            <person name="Ravi A."/>
            <person name="Getino M."/>
            <person name="Pursley I."/>
            <person name="Horton D.L."/>
            <person name="Alikhan N.F."/>
            <person name="Baker D."/>
            <person name="Gharbi K."/>
            <person name="Hall N."/>
            <person name="Watson M."/>
            <person name="Adriaenssens E.M."/>
            <person name="Foster-Nyarko E."/>
            <person name="Jarju S."/>
            <person name="Secka A."/>
            <person name="Antonio M."/>
            <person name="Oren A."/>
            <person name="Chaudhuri R.R."/>
            <person name="La Ragione R."/>
            <person name="Hildebrand F."/>
            <person name="Pallen M.J."/>
        </authorList>
    </citation>
    <scope>NUCLEOTIDE SEQUENCE</scope>
    <source>
        <strain evidence="3">CHK121-7720</strain>
    </source>
</reference>
<dbReference type="InterPro" id="IPR000601">
    <property type="entry name" value="PKD_dom"/>
</dbReference>
<protein>
    <submittedName>
        <fullName evidence="3">DUF1735 domain-containing protein</fullName>
    </submittedName>
</protein>
<name>A0A921MQ03_9BACT</name>
<dbReference type="SUPFAM" id="SSF49299">
    <property type="entry name" value="PKD domain"/>
    <property type="match status" value="1"/>
</dbReference>
<dbReference type="InterPro" id="IPR022409">
    <property type="entry name" value="PKD/Chitinase_dom"/>
</dbReference>
<dbReference type="PROSITE" id="PS51257">
    <property type="entry name" value="PROKAR_LIPOPROTEIN"/>
    <property type="match status" value="1"/>
</dbReference>
<reference evidence="3" key="2">
    <citation type="submission" date="2021-09" db="EMBL/GenBank/DDBJ databases">
        <authorList>
            <person name="Gilroy R."/>
        </authorList>
    </citation>
    <scope>NUCLEOTIDE SEQUENCE</scope>
    <source>
        <strain evidence="3">CHK121-7720</strain>
    </source>
</reference>
<evidence type="ECO:0000259" key="2">
    <source>
        <dbReference type="PROSITE" id="PS50093"/>
    </source>
</evidence>
<dbReference type="PROSITE" id="PS50093">
    <property type="entry name" value="PKD"/>
    <property type="match status" value="1"/>
</dbReference>
<feature type="chain" id="PRO_5036965527" evidence="1">
    <location>
        <begin position="27"/>
        <end position="286"/>
    </location>
</feature>
<dbReference type="Pfam" id="PF18911">
    <property type="entry name" value="PKD_4"/>
    <property type="match status" value="1"/>
</dbReference>